<dbReference type="AlphaFoldDB" id="A0A0G0JB72"/>
<accession>A0A0G0JB72</accession>
<dbReference type="Pfam" id="PF00535">
    <property type="entry name" value="Glycos_transf_2"/>
    <property type="match status" value="1"/>
</dbReference>
<proteinExistence type="predicted"/>
<reference evidence="2 3" key="1">
    <citation type="journal article" date="2015" name="Nature">
        <title>rRNA introns, odd ribosomes, and small enigmatic genomes across a large radiation of phyla.</title>
        <authorList>
            <person name="Brown C.T."/>
            <person name="Hug L.A."/>
            <person name="Thomas B.C."/>
            <person name="Sharon I."/>
            <person name="Castelle C.J."/>
            <person name="Singh A."/>
            <person name="Wilkins M.J."/>
            <person name="Williams K.H."/>
            <person name="Banfield J.F."/>
        </authorList>
    </citation>
    <scope>NUCLEOTIDE SEQUENCE [LARGE SCALE GENOMIC DNA]</scope>
</reference>
<dbReference type="InterPro" id="IPR001173">
    <property type="entry name" value="Glyco_trans_2-like"/>
</dbReference>
<comment type="caution">
    <text evidence="2">The sequence shown here is derived from an EMBL/GenBank/DDBJ whole genome shotgun (WGS) entry which is preliminary data.</text>
</comment>
<dbReference type="EMBL" id="LBTA01000001">
    <property type="protein sequence ID" value="KKQ33974.1"/>
    <property type="molecule type" value="Genomic_DNA"/>
</dbReference>
<evidence type="ECO:0000313" key="3">
    <source>
        <dbReference type="Proteomes" id="UP000034701"/>
    </source>
</evidence>
<dbReference type="Proteomes" id="UP000034701">
    <property type="component" value="Unassembled WGS sequence"/>
</dbReference>
<dbReference type="CDD" id="cd04179">
    <property type="entry name" value="DPM_DPG-synthase_like"/>
    <property type="match status" value="1"/>
</dbReference>
<keyword evidence="2" id="KW-0808">Transferase</keyword>
<organism evidence="2 3">
    <name type="scientific">Candidatus Nomurabacteria bacterium GW2011_GWA1_37_20</name>
    <dbReference type="NCBI Taxonomy" id="1618729"/>
    <lineage>
        <taxon>Bacteria</taxon>
        <taxon>Candidatus Nomuraibacteriota</taxon>
    </lineage>
</organism>
<dbReference type="InterPro" id="IPR050256">
    <property type="entry name" value="Glycosyltransferase_2"/>
</dbReference>
<dbReference type="PANTHER" id="PTHR48090">
    <property type="entry name" value="UNDECAPRENYL-PHOSPHATE 4-DEOXY-4-FORMAMIDO-L-ARABINOSE TRANSFERASE-RELATED"/>
    <property type="match status" value="1"/>
</dbReference>
<dbReference type="InterPro" id="IPR029044">
    <property type="entry name" value="Nucleotide-diphossugar_trans"/>
</dbReference>
<gene>
    <name evidence="2" type="ORF">US45_C0001G0013</name>
</gene>
<evidence type="ECO:0000259" key="1">
    <source>
        <dbReference type="Pfam" id="PF00535"/>
    </source>
</evidence>
<evidence type="ECO:0000313" key="2">
    <source>
        <dbReference type="EMBL" id="KKQ33974.1"/>
    </source>
</evidence>
<dbReference type="PANTHER" id="PTHR48090:SF7">
    <property type="entry name" value="RFBJ PROTEIN"/>
    <property type="match status" value="1"/>
</dbReference>
<sequence length="239" mass="27364">MMKLSIIIPVFNEEKTISQMLEKINRLDVDNVIKQVIIVNDGSTDRTKNEIENFVKNHSEVKSVTHAKNQGKGAAIRTGIETATGEYVVIQDADLEYDPKDIGKLVKPILNGTSKVVYGTRLNRLPSFSREERTPQFLLHYLGNKFLSLLTSILYGQWITDMETCYKLFPRKAVENMKLNARGFEFEPEITAKLLKKGYKILEIPISTKPRGYDEGKKLNTFRDGTIALWSLLKYRFVD</sequence>
<dbReference type="SUPFAM" id="SSF53448">
    <property type="entry name" value="Nucleotide-diphospho-sugar transferases"/>
    <property type="match status" value="1"/>
</dbReference>
<feature type="domain" description="Glycosyltransferase 2-like" evidence="1">
    <location>
        <begin position="5"/>
        <end position="176"/>
    </location>
</feature>
<dbReference type="GO" id="GO:0016740">
    <property type="term" value="F:transferase activity"/>
    <property type="evidence" value="ECO:0007669"/>
    <property type="project" value="UniProtKB-KW"/>
</dbReference>
<name>A0A0G0JB72_9BACT</name>
<protein>
    <submittedName>
        <fullName evidence="2">Glycosyl transferase family 2</fullName>
    </submittedName>
</protein>
<dbReference type="Gene3D" id="3.90.550.10">
    <property type="entry name" value="Spore Coat Polysaccharide Biosynthesis Protein SpsA, Chain A"/>
    <property type="match status" value="1"/>
</dbReference>